<name>A0A9P5CT94_CRYP1</name>
<dbReference type="CDD" id="cd00167">
    <property type="entry name" value="SANT"/>
    <property type="match status" value="2"/>
</dbReference>
<reference evidence="3" key="1">
    <citation type="journal article" date="2020" name="Phytopathology">
        <title>Genome sequence of the chestnut blight fungus Cryphonectria parasitica EP155: A fundamental resource for an archetypical invasive plant pathogen.</title>
        <authorList>
            <person name="Crouch J.A."/>
            <person name="Dawe A."/>
            <person name="Aerts A."/>
            <person name="Barry K."/>
            <person name="Churchill A.C.L."/>
            <person name="Grimwood J."/>
            <person name="Hillman B."/>
            <person name="Milgroom M.G."/>
            <person name="Pangilinan J."/>
            <person name="Smith M."/>
            <person name="Salamov A."/>
            <person name="Schmutz J."/>
            <person name="Yadav J."/>
            <person name="Grigoriev I.V."/>
            <person name="Nuss D."/>
        </authorList>
    </citation>
    <scope>NUCLEOTIDE SEQUENCE</scope>
    <source>
        <strain evidence="3">EP155</strain>
    </source>
</reference>
<gene>
    <name evidence="3" type="ORF">M406DRAFT_33586</name>
</gene>
<dbReference type="InterPro" id="IPR050560">
    <property type="entry name" value="MYB_TF"/>
</dbReference>
<protein>
    <recommendedName>
        <fullName evidence="5">Homeodomain-like protein</fullName>
    </recommendedName>
</protein>
<dbReference type="PANTHER" id="PTHR45614">
    <property type="entry name" value="MYB PROTEIN-RELATED"/>
    <property type="match status" value="1"/>
</dbReference>
<organism evidence="3 4">
    <name type="scientific">Cryphonectria parasitica (strain ATCC 38755 / EP155)</name>
    <dbReference type="NCBI Taxonomy" id="660469"/>
    <lineage>
        <taxon>Eukaryota</taxon>
        <taxon>Fungi</taxon>
        <taxon>Dikarya</taxon>
        <taxon>Ascomycota</taxon>
        <taxon>Pezizomycotina</taxon>
        <taxon>Sordariomycetes</taxon>
        <taxon>Sordariomycetidae</taxon>
        <taxon>Diaporthales</taxon>
        <taxon>Cryphonectriaceae</taxon>
        <taxon>Cryphonectria-Endothia species complex</taxon>
        <taxon>Cryphonectria</taxon>
    </lineage>
</organism>
<comment type="caution">
    <text evidence="3">The sequence shown here is derived from an EMBL/GenBank/DDBJ whole genome shotgun (WGS) entry which is preliminary data.</text>
</comment>
<evidence type="ECO:0000313" key="4">
    <source>
        <dbReference type="Proteomes" id="UP000803844"/>
    </source>
</evidence>
<feature type="non-terminal residue" evidence="3">
    <location>
        <position position="1"/>
    </location>
</feature>
<evidence type="ECO:0000259" key="2">
    <source>
        <dbReference type="PROSITE" id="PS51294"/>
    </source>
</evidence>
<dbReference type="Proteomes" id="UP000803844">
    <property type="component" value="Unassembled WGS sequence"/>
</dbReference>
<dbReference type="GO" id="GO:0000981">
    <property type="term" value="F:DNA-binding transcription factor activity, RNA polymerase II-specific"/>
    <property type="evidence" value="ECO:0007669"/>
    <property type="project" value="TreeGrafter"/>
</dbReference>
<feature type="domain" description="Myb-like" evidence="1">
    <location>
        <begin position="38"/>
        <end position="83"/>
    </location>
</feature>
<dbReference type="AlphaFoldDB" id="A0A9P5CT94"/>
<dbReference type="GO" id="GO:0005634">
    <property type="term" value="C:nucleus"/>
    <property type="evidence" value="ECO:0007669"/>
    <property type="project" value="TreeGrafter"/>
</dbReference>
<dbReference type="GO" id="GO:0045944">
    <property type="term" value="P:positive regulation of transcription by RNA polymerase II"/>
    <property type="evidence" value="ECO:0007669"/>
    <property type="project" value="TreeGrafter"/>
</dbReference>
<dbReference type="SUPFAM" id="SSF46689">
    <property type="entry name" value="Homeodomain-like"/>
    <property type="match status" value="2"/>
</dbReference>
<evidence type="ECO:0000313" key="3">
    <source>
        <dbReference type="EMBL" id="KAF3769427.1"/>
    </source>
</evidence>
<dbReference type="InterPro" id="IPR001005">
    <property type="entry name" value="SANT/Myb"/>
</dbReference>
<dbReference type="RefSeq" id="XP_040780388.1">
    <property type="nucleotide sequence ID" value="XM_040921077.1"/>
</dbReference>
<dbReference type="InterPro" id="IPR009057">
    <property type="entry name" value="Homeodomain-like_sf"/>
</dbReference>
<dbReference type="InterPro" id="IPR017930">
    <property type="entry name" value="Myb_dom"/>
</dbReference>
<dbReference type="Gene3D" id="1.10.10.60">
    <property type="entry name" value="Homeodomain-like"/>
    <property type="match status" value="3"/>
</dbReference>
<evidence type="ECO:0008006" key="5">
    <source>
        <dbReference type="Google" id="ProtNLM"/>
    </source>
</evidence>
<sequence>VDNGRPLLWRELAEHIPGRSNKDCRKRWWNSLAGGTVKGAWSPEEDRRLSNAVEKYGMNWTKVATVVGSRCGDQCSSHWRQVLDPNINFSDWTSEEDERLLMAVRMHGTNWSTIALFHTPQRTTLALKNQ</sequence>
<feature type="domain" description="Myb-like" evidence="1">
    <location>
        <begin position="84"/>
        <end position="130"/>
    </location>
</feature>
<dbReference type="GO" id="GO:0000278">
    <property type="term" value="P:mitotic cell cycle"/>
    <property type="evidence" value="ECO:0007669"/>
    <property type="project" value="TreeGrafter"/>
</dbReference>
<proteinExistence type="predicted"/>
<dbReference type="Pfam" id="PF13921">
    <property type="entry name" value="Myb_DNA-bind_6"/>
    <property type="match status" value="1"/>
</dbReference>
<dbReference type="OrthoDB" id="2143914at2759"/>
<dbReference type="PROSITE" id="PS50090">
    <property type="entry name" value="MYB_LIKE"/>
    <property type="match status" value="3"/>
</dbReference>
<dbReference type="PROSITE" id="PS51294">
    <property type="entry name" value="HTH_MYB"/>
    <property type="match status" value="2"/>
</dbReference>
<dbReference type="EMBL" id="MU032344">
    <property type="protein sequence ID" value="KAF3769427.1"/>
    <property type="molecule type" value="Genomic_DNA"/>
</dbReference>
<accession>A0A9P5CT94</accession>
<feature type="domain" description="Myb-like" evidence="1">
    <location>
        <begin position="1"/>
        <end position="32"/>
    </location>
</feature>
<keyword evidence="4" id="KW-1185">Reference proteome</keyword>
<evidence type="ECO:0000259" key="1">
    <source>
        <dbReference type="PROSITE" id="PS50090"/>
    </source>
</evidence>
<dbReference type="GeneID" id="63838206"/>
<feature type="non-terminal residue" evidence="3">
    <location>
        <position position="130"/>
    </location>
</feature>
<dbReference type="GO" id="GO:0000978">
    <property type="term" value="F:RNA polymerase II cis-regulatory region sequence-specific DNA binding"/>
    <property type="evidence" value="ECO:0007669"/>
    <property type="project" value="TreeGrafter"/>
</dbReference>
<feature type="domain" description="HTH myb-type" evidence="2">
    <location>
        <begin position="37"/>
        <end position="87"/>
    </location>
</feature>
<dbReference type="PANTHER" id="PTHR45614:SF199">
    <property type="entry name" value="MYB-LIKE TRANSCRIPTION FACTOR (EUROFUNG)-RELATED"/>
    <property type="match status" value="1"/>
</dbReference>
<dbReference type="SMART" id="SM00717">
    <property type="entry name" value="SANT"/>
    <property type="match status" value="2"/>
</dbReference>
<feature type="domain" description="HTH myb-type" evidence="2">
    <location>
        <begin position="92"/>
        <end position="130"/>
    </location>
</feature>